<keyword evidence="1" id="KW-0210">Decarboxylase</keyword>
<evidence type="ECO:0000313" key="3">
    <source>
        <dbReference type="EMBL" id="TFY56575.1"/>
    </source>
</evidence>
<evidence type="ECO:0008006" key="5">
    <source>
        <dbReference type="Google" id="ProtNLM"/>
    </source>
</evidence>
<dbReference type="PANTHER" id="PTHR10067:SF11">
    <property type="entry name" value="PHOSPHATIDYLSERINE DECARBOXYLASE"/>
    <property type="match status" value="1"/>
</dbReference>
<evidence type="ECO:0000256" key="1">
    <source>
        <dbReference type="ARBA" id="ARBA00022793"/>
    </source>
</evidence>
<organism evidence="3 4">
    <name type="scientific">Rhodofomes roseus</name>
    <dbReference type="NCBI Taxonomy" id="34475"/>
    <lineage>
        <taxon>Eukaryota</taxon>
        <taxon>Fungi</taxon>
        <taxon>Dikarya</taxon>
        <taxon>Basidiomycota</taxon>
        <taxon>Agaricomycotina</taxon>
        <taxon>Agaricomycetes</taxon>
        <taxon>Polyporales</taxon>
        <taxon>Rhodofomes</taxon>
    </lineage>
</organism>
<dbReference type="STRING" id="34475.A0A4Y9Y2J5"/>
<accession>A0A4Y9Y2J5</accession>
<name>A0A4Y9Y2J5_9APHY</name>
<reference evidence="3 4" key="1">
    <citation type="submission" date="2019-01" db="EMBL/GenBank/DDBJ databases">
        <title>Genome sequencing of the rare red list fungi Fomitopsis rosea.</title>
        <authorList>
            <person name="Buettner E."/>
            <person name="Kellner H."/>
        </authorList>
    </citation>
    <scope>NUCLEOTIDE SEQUENCE [LARGE SCALE GENOMIC DNA]</scope>
    <source>
        <strain evidence="3 4">DSM 105464</strain>
    </source>
</reference>
<dbReference type="GO" id="GO:0004609">
    <property type="term" value="F:phosphatidylserine decarboxylase activity"/>
    <property type="evidence" value="ECO:0007669"/>
    <property type="project" value="InterPro"/>
</dbReference>
<dbReference type="GO" id="GO:0008654">
    <property type="term" value="P:phospholipid biosynthetic process"/>
    <property type="evidence" value="ECO:0007669"/>
    <property type="project" value="InterPro"/>
</dbReference>
<comment type="caution">
    <text evidence="3">The sequence shown here is derived from an EMBL/GenBank/DDBJ whole genome shotgun (WGS) entry which is preliminary data.</text>
</comment>
<keyword evidence="2" id="KW-0456">Lyase</keyword>
<gene>
    <name evidence="3" type="ORF">EVJ58_g7556</name>
</gene>
<dbReference type="PANTHER" id="PTHR10067">
    <property type="entry name" value="PHOSPHATIDYLSERINE DECARBOXYLASE"/>
    <property type="match status" value="1"/>
</dbReference>
<dbReference type="Proteomes" id="UP000298390">
    <property type="component" value="Unassembled WGS sequence"/>
</dbReference>
<protein>
    <recommendedName>
        <fullName evidence="5">Phosphatidylserine decarboxylase</fullName>
    </recommendedName>
</protein>
<dbReference type="EMBL" id="SEKV01000493">
    <property type="protein sequence ID" value="TFY56575.1"/>
    <property type="molecule type" value="Genomic_DNA"/>
</dbReference>
<evidence type="ECO:0000313" key="4">
    <source>
        <dbReference type="Proteomes" id="UP000298390"/>
    </source>
</evidence>
<dbReference type="InterPro" id="IPR003817">
    <property type="entry name" value="PS_Dcarbxylase"/>
</dbReference>
<proteinExistence type="predicted"/>
<evidence type="ECO:0000256" key="2">
    <source>
        <dbReference type="ARBA" id="ARBA00023239"/>
    </source>
</evidence>
<dbReference type="Pfam" id="PF02666">
    <property type="entry name" value="PS_Dcarbxylase"/>
    <property type="match status" value="2"/>
</dbReference>
<dbReference type="AlphaFoldDB" id="A0A4Y9Y2J5"/>
<sequence>MTSYLHSIVDYALQTANVLQKGQVGWMTMNRKTGEYIREQQPLTKKLRLLVLFNPLTDWFDRTHLMRWHLHEQAVHEGKAESSPKSRAQIRQFVEAYNINMADFEPPDLDAYGSFQDFFVRRHRPGSRPVTAEGDDTVAVNAADARVVCYDSVAETTRLWIKGKNFTIGNLITDKVAARVWDDGAVASYRLSPQGQFPSVHELSMGLNAIADYHRYHCPVSGTVRWWKQIDGDYYGVDPIALRSAVNVLCLNARCAVCIDSPEFGAVLFVAIGAQEVGTVKFNQPFMTPGSKVKKGDEGGIFEFGGSAIVVCFEKGRIQFDQDLQDVSRKEIMMDVEVNTSLGKAV</sequence>